<name>A0ABN7SYZ6_OIKDI</name>
<keyword evidence="2" id="KW-0479">Metal-binding</keyword>
<protein>
    <submittedName>
        <fullName evidence="8">Oidioi.mRNA.OKI2018_I69.chr1.g3857.t1.cds</fullName>
    </submittedName>
</protein>
<dbReference type="SUPFAM" id="SSF57850">
    <property type="entry name" value="RING/U-box"/>
    <property type="match status" value="1"/>
</dbReference>
<dbReference type="InterPro" id="IPR017907">
    <property type="entry name" value="Znf_RING_CS"/>
</dbReference>
<proteinExistence type="predicted"/>
<dbReference type="CDD" id="cd16737">
    <property type="entry name" value="RING-HC_PCGF5"/>
    <property type="match status" value="1"/>
</dbReference>
<keyword evidence="4" id="KW-0862">Zinc</keyword>
<evidence type="ECO:0000256" key="3">
    <source>
        <dbReference type="ARBA" id="ARBA00022771"/>
    </source>
</evidence>
<dbReference type="Pfam" id="PF13923">
    <property type="entry name" value="zf-C3HC4_2"/>
    <property type="match status" value="1"/>
</dbReference>
<reference evidence="8 9" key="1">
    <citation type="submission" date="2021-04" db="EMBL/GenBank/DDBJ databases">
        <authorList>
            <person name="Bliznina A."/>
        </authorList>
    </citation>
    <scope>NUCLEOTIDE SEQUENCE [LARGE SCALE GENOMIC DNA]</scope>
</reference>
<feature type="domain" description="RING-type" evidence="7">
    <location>
        <begin position="24"/>
        <end position="62"/>
    </location>
</feature>
<comment type="subcellular location">
    <subcellularLocation>
        <location evidence="1">Nucleus</location>
    </subcellularLocation>
</comment>
<organism evidence="8 9">
    <name type="scientific">Oikopleura dioica</name>
    <name type="common">Tunicate</name>
    <dbReference type="NCBI Taxonomy" id="34765"/>
    <lineage>
        <taxon>Eukaryota</taxon>
        <taxon>Metazoa</taxon>
        <taxon>Chordata</taxon>
        <taxon>Tunicata</taxon>
        <taxon>Appendicularia</taxon>
        <taxon>Copelata</taxon>
        <taxon>Oikopleuridae</taxon>
        <taxon>Oikopleura</taxon>
    </lineage>
</organism>
<dbReference type="Gene3D" id="3.30.40.10">
    <property type="entry name" value="Zinc/RING finger domain, C3HC4 (zinc finger)"/>
    <property type="match status" value="1"/>
</dbReference>
<dbReference type="PROSITE" id="PS00518">
    <property type="entry name" value="ZF_RING_1"/>
    <property type="match status" value="1"/>
</dbReference>
<dbReference type="InterPro" id="IPR001841">
    <property type="entry name" value="Znf_RING"/>
</dbReference>
<dbReference type="InterPro" id="IPR013083">
    <property type="entry name" value="Znf_RING/FYVE/PHD"/>
</dbReference>
<keyword evidence="3 6" id="KW-0863">Zinc-finger</keyword>
<evidence type="ECO:0000256" key="2">
    <source>
        <dbReference type="ARBA" id="ARBA00022723"/>
    </source>
</evidence>
<accession>A0ABN7SYZ6</accession>
<keyword evidence="5" id="KW-0539">Nucleus</keyword>
<gene>
    <name evidence="8" type="ORF">OKIOD_LOCUS12622</name>
</gene>
<dbReference type="EMBL" id="OU015566">
    <property type="protein sequence ID" value="CAG5108569.1"/>
    <property type="molecule type" value="Genomic_DNA"/>
</dbReference>
<evidence type="ECO:0000256" key="5">
    <source>
        <dbReference type="ARBA" id="ARBA00023242"/>
    </source>
</evidence>
<dbReference type="PANTHER" id="PTHR45893">
    <property type="entry name" value="POLYCOMB GROUP RING FINGER PROTEIN"/>
    <property type="match status" value="1"/>
</dbReference>
<evidence type="ECO:0000259" key="7">
    <source>
        <dbReference type="PROSITE" id="PS50089"/>
    </source>
</evidence>
<evidence type="ECO:0000256" key="6">
    <source>
        <dbReference type="PROSITE-ProRule" id="PRU00175"/>
    </source>
</evidence>
<evidence type="ECO:0000313" key="8">
    <source>
        <dbReference type="EMBL" id="CAG5108569.1"/>
    </source>
</evidence>
<keyword evidence="9" id="KW-1185">Reference proteome</keyword>
<dbReference type="Proteomes" id="UP001158576">
    <property type="component" value="Chromosome 1"/>
</dbReference>
<sequence length="200" mass="23121">MVELVSRLAYEKILLRDLNTVIACGLCEGYLVEPNVIPECSHTFCRTCILRHFQDELDCPECGVETHPTEPEKCLVYDEVLDQILCELIPNLARRVQEEKDSFMEVEKIPKFLIRFKPSDRKSHSLPRPYVLINGDTPLNVVKLLAGDPRYLEFDNFKIKKLERTVVSWLKEDHSDQFKSKIDTFGSSSEAIKLTIRFST</sequence>
<dbReference type="PROSITE" id="PS50089">
    <property type="entry name" value="ZF_RING_2"/>
    <property type="match status" value="1"/>
</dbReference>
<dbReference type="SMART" id="SM00184">
    <property type="entry name" value="RING"/>
    <property type="match status" value="1"/>
</dbReference>
<evidence type="ECO:0000256" key="4">
    <source>
        <dbReference type="ARBA" id="ARBA00022833"/>
    </source>
</evidence>
<dbReference type="InterPro" id="IPR051507">
    <property type="entry name" value="PcG_RING_finger"/>
</dbReference>
<evidence type="ECO:0000313" key="9">
    <source>
        <dbReference type="Proteomes" id="UP001158576"/>
    </source>
</evidence>
<evidence type="ECO:0000256" key="1">
    <source>
        <dbReference type="ARBA" id="ARBA00004123"/>
    </source>
</evidence>